<dbReference type="OrthoDB" id="7156875at2"/>
<name>A0A5Q2QIK8_9GAMM</name>
<sequence>MKWCWSLPLYGLAMAAAATNLSRDYQGLPAVLSGAGTPVVMLAMSQDHQLFYKAYTDWDDLDGDAQSRPETTYVHAIEYFGYFDSDKCYRYDTTDDLFQPDRTGADGYCGGSGEWAGNFLNWATTTRIDAVRKILYGGARVAASGSIWKSEHEWQSSDGSLPAQTVLERAYLPNDAHSFAKYYRGQLVDGVNDIRLLTPFTTPLSGDARDQGITLCNTTRPINSSNNNQWVSSNVTAPPQVRVVTGNRSLWAANERWQCLWNDERGGVSNSNDPAVSGIDAYSSSPAQSDGLGFGYAGATSSQGNYVVRVQVCAPGLIGSENCKQYPDGSLKPVGLIQQYGDDDRVWFGLMTGSYRANKSGGVLRKNPGSLADEVDIGGDGRFLPAPGAGNIVATLDALRPVGYNHSDGRYNDRDNCAWGLNSFNNDRCRNWGNPLSEIVLECYRYLAGNPTPTPAFAADDSGLPFLNGDSPLNNMISASWTDPLASTNSCAKLNVIAFNASTSSYDTDELAGVADLQTLDSADTLTDRVGAGEGLHGQQAFVGRVAGDTDELCTPKLITQLSEVQGTCPDAPRLEGGYQIAGLAHHVNTTDLRPPLSPSNDPFPGQQTITTYGVALTPTLPNVQIPVPGTAGQFVRLLPACFNEDVGGNCGLVDFKVTQSHTEVAGIGTGAFYVNWEDSEQGGDFDQDMSGVVSYRISATDIEVTTDVFAESTIYDMGFGFVISGTTQDGFHAYSGIEGFSWTNPAGALGCTNCQRGDGPASHTFTLGSATTVLLQQPLYYAAKWGGFTDTDDDGTPNLPAEWDRRDNSDGSFAADGIPDNYFLAINPAQLNAQLGLVLEDIINRTAAGTGGAVVANSVSGLGAVYQALYQPQFKSGNESLAWVGLVHALFIDDNGRLREDGNGDGALGGYSEDPVVQIAYDALSDQTLVTRFESADGGATLSQGGQPVPLSALRPIWNARDRLATLSTPQSQRNYSAVADDRRYIITAGPDASGLIGRDQVQPFVTSTFRDDLAMRRSLDLPGSILRNRLVRWLRGQEYDEFRSRTAEFLSSNPGPDVWRLGDVIHSTPTPVGAPNAGYDARLGDTSYLSFKSHYKDRRTVVYVGANDGMLHAFNGGFWNEGSLRFDLQSSAGNETEHPLGSELWAYVPFNLLPHLKWLVEDDYPHVYYVDGRPLTFDARVFDPTDPDHPGGWGSVLAVTYRFGGGAYWVDWDGVSGNGPGGTDAELRARSSVVLFDITNPEQPPQLMAELTDSQLNDFFFTTAQPTLVSAAAPGVGNDWDNPSLNQWKLMFGAGPDSMTSATRGADAQVYLYDLASLAFDAGYAPLILSDTSLSFAGDGVAADWNTDGATDAVYLGVTGGTAASPTGSLRRLVPDWSTGSWSQSALLGTQIGQGFSAAPRLATDAVGQPWVLAGSGRLFVSADNQSSVTQAFYGIKEQGGQAIDFVDVTGVDVDDDGVIAPLDYTVDNDPVMSLDDLNGKVAAADGWLRSMTVEGVAPSGRVVEPSAVLASLVLFTEYVPDGALCQPSGSSRLWGLDFSNGVRALDAGLIVGEGDEAVIVASVAISAGLAFSPLIHSSTGEFGGNQVIVADDKGGYTLQAVTLPTLQGGRESWRQIEW</sequence>
<reference evidence="2 3" key="1">
    <citation type="submission" date="2019-11" db="EMBL/GenBank/DDBJ databases">
        <authorList>
            <person name="Khan S.A."/>
            <person name="Jeon C.O."/>
            <person name="Chun B.H."/>
        </authorList>
    </citation>
    <scope>NUCLEOTIDE SEQUENCE [LARGE SCALE GENOMIC DNA]</scope>
    <source>
        <strain evidence="2 3">IMCC 1097</strain>
    </source>
</reference>
<keyword evidence="3" id="KW-1185">Reference proteome</keyword>
<gene>
    <name evidence="2" type="ORF">GH975_10085</name>
</gene>
<organism evidence="2 3">
    <name type="scientific">Litorivicinus lipolyticus</name>
    <dbReference type="NCBI Taxonomy" id="418701"/>
    <lineage>
        <taxon>Bacteria</taxon>
        <taxon>Pseudomonadati</taxon>
        <taxon>Pseudomonadota</taxon>
        <taxon>Gammaproteobacteria</taxon>
        <taxon>Oceanospirillales</taxon>
        <taxon>Litorivicinaceae</taxon>
        <taxon>Litorivicinus</taxon>
    </lineage>
</organism>
<accession>A0A5Q2QIK8</accession>
<evidence type="ECO:0008006" key="4">
    <source>
        <dbReference type="Google" id="ProtNLM"/>
    </source>
</evidence>
<feature type="chain" id="PRO_5024290851" description="PilC beta-propeller domain-containing protein" evidence="1">
    <location>
        <begin position="19"/>
        <end position="1621"/>
    </location>
</feature>
<evidence type="ECO:0000313" key="2">
    <source>
        <dbReference type="EMBL" id="QGG80895.1"/>
    </source>
</evidence>
<feature type="signal peptide" evidence="1">
    <location>
        <begin position="1"/>
        <end position="18"/>
    </location>
</feature>
<proteinExistence type="predicted"/>
<dbReference type="EMBL" id="CP045871">
    <property type="protein sequence ID" value="QGG80895.1"/>
    <property type="molecule type" value="Genomic_DNA"/>
</dbReference>
<dbReference type="Proteomes" id="UP000388235">
    <property type="component" value="Chromosome"/>
</dbReference>
<evidence type="ECO:0000256" key="1">
    <source>
        <dbReference type="SAM" id="SignalP"/>
    </source>
</evidence>
<evidence type="ECO:0000313" key="3">
    <source>
        <dbReference type="Proteomes" id="UP000388235"/>
    </source>
</evidence>
<keyword evidence="1" id="KW-0732">Signal</keyword>
<dbReference type="KEGG" id="llp:GH975_10085"/>
<dbReference type="RefSeq" id="WP_153714398.1">
    <property type="nucleotide sequence ID" value="NZ_CP045871.1"/>
</dbReference>
<protein>
    <recommendedName>
        <fullName evidence="4">PilC beta-propeller domain-containing protein</fullName>
    </recommendedName>
</protein>